<keyword evidence="4" id="KW-0963">Cytoplasm</keyword>
<evidence type="ECO:0000256" key="6">
    <source>
        <dbReference type="ARBA" id="ARBA00023186"/>
    </source>
</evidence>
<proteinExistence type="inferred from homology"/>
<evidence type="ECO:0000259" key="11">
    <source>
        <dbReference type="PROSITE" id="PS50059"/>
    </source>
</evidence>
<gene>
    <name evidence="12" type="ORF">PEPS_23870</name>
</gene>
<dbReference type="Proteomes" id="UP001354989">
    <property type="component" value="Chromosome"/>
</dbReference>
<evidence type="ECO:0000256" key="3">
    <source>
        <dbReference type="ARBA" id="ARBA00006577"/>
    </source>
</evidence>
<evidence type="ECO:0000256" key="9">
    <source>
        <dbReference type="PROSITE-ProRule" id="PRU00277"/>
    </source>
</evidence>
<dbReference type="PANTHER" id="PTHR47861:SF3">
    <property type="entry name" value="FKBP-TYPE PEPTIDYL-PROLYL CIS-TRANS ISOMERASE SLYD"/>
    <property type="match status" value="1"/>
</dbReference>
<comment type="similarity">
    <text evidence="3 10">Belongs to the FKBP-type PPIase family.</text>
</comment>
<keyword evidence="7 9" id="KW-0413">Isomerase</keyword>
<keyword evidence="5 9" id="KW-0697">Rotamase</keyword>
<comment type="subcellular location">
    <subcellularLocation>
        <location evidence="2">Cytoplasm</location>
    </subcellularLocation>
</comment>
<evidence type="ECO:0000256" key="5">
    <source>
        <dbReference type="ARBA" id="ARBA00023110"/>
    </source>
</evidence>
<dbReference type="PANTHER" id="PTHR47861">
    <property type="entry name" value="FKBP-TYPE PEPTIDYL-PROLYL CIS-TRANS ISOMERASE SLYD"/>
    <property type="match status" value="1"/>
</dbReference>
<dbReference type="InterPro" id="IPR046357">
    <property type="entry name" value="PPIase_dom_sf"/>
</dbReference>
<evidence type="ECO:0000256" key="2">
    <source>
        <dbReference type="ARBA" id="ARBA00004496"/>
    </source>
</evidence>
<dbReference type="Gene3D" id="3.10.50.40">
    <property type="match status" value="1"/>
</dbReference>
<comment type="function">
    <text evidence="8">Also involved in hydrogenase metallocenter assembly, probably by participating in the nickel insertion step. This function in hydrogenase biosynthesis requires chaperone activity and the presence of the metal-binding domain, but not PPIase activity.</text>
</comment>
<sequence>MSVAEKGNQVKVHYTGRLTDGTQFDSSAGREPLAFELGAGQMIPGFDAAVHGMAIGDKKTITIPSAEAYGESRPEMIQQMPRTSLPEDMEVAVGQTLYAQGPDGQPFPVKVLELTEETVTIDGNHELAGEDLVFDIELVEIA</sequence>
<dbReference type="InterPro" id="IPR001179">
    <property type="entry name" value="PPIase_FKBP_dom"/>
</dbReference>
<accession>A0ABM7VGP5</accession>
<dbReference type="EC" id="5.2.1.8" evidence="10"/>
<protein>
    <recommendedName>
        <fullName evidence="10">Peptidyl-prolyl cis-trans isomerase</fullName>
        <ecNumber evidence="10">5.2.1.8</ecNumber>
    </recommendedName>
</protein>
<keyword evidence="6" id="KW-0143">Chaperone</keyword>
<dbReference type="RefSeq" id="WP_332921344.1">
    <property type="nucleotide sequence ID" value="NZ_AP025292.1"/>
</dbReference>
<evidence type="ECO:0000256" key="10">
    <source>
        <dbReference type="RuleBase" id="RU003915"/>
    </source>
</evidence>
<organism evidence="12 13">
    <name type="scientific">Persicobacter psychrovividus</name>
    <dbReference type="NCBI Taxonomy" id="387638"/>
    <lineage>
        <taxon>Bacteria</taxon>
        <taxon>Pseudomonadati</taxon>
        <taxon>Bacteroidota</taxon>
        <taxon>Cytophagia</taxon>
        <taxon>Cytophagales</taxon>
        <taxon>Persicobacteraceae</taxon>
        <taxon>Persicobacter</taxon>
    </lineage>
</organism>
<evidence type="ECO:0000256" key="1">
    <source>
        <dbReference type="ARBA" id="ARBA00000971"/>
    </source>
</evidence>
<evidence type="ECO:0000256" key="4">
    <source>
        <dbReference type="ARBA" id="ARBA00022490"/>
    </source>
</evidence>
<evidence type="ECO:0000256" key="8">
    <source>
        <dbReference type="ARBA" id="ARBA00037071"/>
    </source>
</evidence>
<reference evidence="12 13" key="1">
    <citation type="submission" date="2021-12" db="EMBL/GenBank/DDBJ databases">
        <title>Genome sequencing of bacteria with rrn-lacking chromosome and rrn-plasmid.</title>
        <authorList>
            <person name="Anda M."/>
            <person name="Iwasaki W."/>
        </authorList>
    </citation>
    <scope>NUCLEOTIDE SEQUENCE [LARGE SCALE GENOMIC DNA]</scope>
    <source>
        <strain evidence="12 13">NBRC 101262</strain>
    </source>
</reference>
<dbReference type="EMBL" id="AP025292">
    <property type="protein sequence ID" value="BDD00107.1"/>
    <property type="molecule type" value="Genomic_DNA"/>
</dbReference>
<comment type="catalytic activity">
    <reaction evidence="1 9 10">
        <text>[protein]-peptidylproline (omega=180) = [protein]-peptidylproline (omega=0)</text>
        <dbReference type="Rhea" id="RHEA:16237"/>
        <dbReference type="Rhea" id="RHEA-COMP:10747"/>
        <dbReference type="Rhea" id="RHEA-COMP:10748"/>
        <dbReference type="ChEBI" id="CHEBI:83833"/>
        <dbReference type="ChEBI" id="CHEBI:83834"/>
        <dbReference type="EC" id="5.2.1.8"/>
    </reaction>
</comment>
<dbReference type="SUPFAM" id="SSF54534">
    <property type="entry name" value="FKBP-like"/>
    <property type="match status" value="1"/>
</dbReference>
<dbReference type="Pfam" id="PF00254">
    <property type="entry name" value="FKBP_C"/>
    <property type="match status" value="1"/>
</dbReference>
<evidence type="ECO:0000256" key="7">
    <source>
        <dbReference type="ARBA" id="ARBA00023235"/>
    </source>
</evidence>
<name>A0ABM7VGP5_9BACT</name>
<dbReference type="PROSITE" id="PS50059">
    <property type="entry name" value="FKBP_PPIASE"/>
    <property type="match status" value="1"/>
</dbReference>
<evidence type="ECO:0000313" key="13">
    <source>
        <dbReference type="Proteomes" id="UP001354989"/>
    </source>
</evidence>
<keyword evidence="13" id="KW-1185">Reference proteome</keyword>
<evidence type="ECO:0000313" key="12">
    <source>
        <dbReference type="EMBL" id="BDD00107.1"/>
    </source>
</evidence>
<dbReference type="GO" id="GO:0016853">
    <property type="term" value="F:isomerase activity"/>
    <property type="evidence" value="ECO:0007669"/>
    <property type="project" value="UniProtKB-KW"/>
</dbReference>
<feature type="domain" description="PPIase FKBP-type" evidence="11">
    <location>
        <begin position="7"/>
        <end position="95"/>
    </location>
</feature>